<evidence type="ECO:0000256" key="6">
    <source>
        <dbReference type="ARBA" id="ARBA00023242"/>
    </source>
</evidence>
<comment type="caution">
    <text evidence="11">The sequence shown here is derived from an EMBL/GenBank/DDBJ whole genome shotgun (WGS) entry which is preliminary data.</text>
</comment>
<gene>
    <name evidence="11" type="primary">NCBP2</name>
    <name evidence="11" type="ORF">MHBO_003471</name>
</gene>
<evidence type="ECO:0000259" key="10">
    <source>
        <dbReference type="PROSITE" id="PS50102"/>
    </source>
</evidence>
<dbReference type="Gene3D" id="3.30.70.330">
    <property type="match status" value="1"/>
</dbReference>
<sequence length="176" mass="20438">MSFLYSNPNALSPYLKSRKNLYSEEGWNKIVERLQSSCTLYIGNLSFTTTEEQLYALFSKIASVKRVILGKNRFNGKACGFCFVDYYTPEDTKSALKYLNNMKLDGKTIRVDQDPGFEEGRQFGRGKHGGQVREEHRTDYDSKRGGWGHGDTYRPKRKRNFNSGGKRPQYKERKYK</sequence>
<evidence type="ECO:0000256" key="7">
    <source>
        <dbReference type="PROSITE-ProRule" id="PRU00176"/>
    </source>
</evidence>
<reference evidence="11 12" key="1">
    <citation type="journal article" date="2024" name="BMC Biol.">
        <title>Comparative genomics of Ascetosporea gives new insight into the evolutionary basis for animal parasitism in Rhizaria.</title>
        <authorList>
            <person name="Hiltunen Thoren M."/>
            <person name="Onut-Brannstrom I."/>
            <person name="Alfjorden A."/>
            <person name="Peckova H."/>
            <person name="Swords F."/>
            <person name="Hooper C."/>
            <person name="Holzer A.S."/>
            <person name="Bass D."/>
            <person name="Burki F."/>
        </authorList>
    </citation>
    <scope>NUCLEOTIDE SEQUENCE [LARGE SCALE GENOMIC DNA]</scope>
    <source>
        <strain evidence="11">20-A016</strain>
    </source>
</reference>
<comment type="subcellular location">
    <subcellularLocation>
        <location evidence="1 8">Nucleus</location>
    </subcellularLocation>
</comment>
<organism evidence="11 12">
    <name type="scientific">Bonamia ostreae</name>
    <dbReference type="NCBI Taxonomy" id="126728"/>
    <lineage>
        <taxon>Eukaryota</taxon>
        <taxon>Sar</taxon>
        <taxon>Rhizaria</taxon>
        <taxon>Endomyxa</taxon>
        <taxon>Ascetosporea</taxon>
        <taxon>Haplosporida</taxon>
        <taxon>Bonamia</taxon>
    </lineage>
</organism>
<comment type="similarity">
    <text evidence="2 8">Belongs to the RRM NCBP2 family.</text>
</comment>
<dbReference type="PANTHER" id="PTHR18847:SF0">
    <property type="entry name" value="NUCLEAR CAP-BINDING PROTEIN SUBUNIT 2"/>
    <property type="match status" value="1"/>
</dbReference>
<dbReference type="CDD" id="cd12240">
    <property type="entry name" value="RRM_NCBP2"/>
    <property type="match status" value="1"/>
</dbReference>
<feature type="domain" description="RRM" evidence="10">
    <location>
        <begin position="38"/>
        <end position="116"/>
    </location>
</feature>
<feature type="compositionally biased region" description="Basic and acidic residues" evidence="9">
    <location>
        <begin position="113"/>
        <end position="122"/>
    </location>
</feature>
<dbReference type="PANTHER" id="PTHR18847">
    <property type="entry name" value="20 KD NUCLEAR CAP BINDING PROTEIN"/>
    <property type="match status" value="1"/>
</dbReference>
<keyword evidence="6 8" id="KW-0539">Nucleus</keyword>
<evidence type="ECO:0000256" key="9">
    <source>
        <dbReference type="SAM" id="MobiDB-lite"/>
    </source>
</evidence>
<dbReference type="SMART" id="SM00360">
    <property type="entry name" value="RRM"/>
    <property type="match status" value="1"/>
</dbReference>
<dbReference type="InterPro" id="IPR027157">
    <property type="entry name" value="NCBP2"/>
</dbReference>
<evidence type="ECO:0000256" key="2">
    <source>
        <dbReference type="ARBA" id="ARBA00010725"/>
    </source>
</evidence>
<proteinExistence type="inferred from homology"/>
<keyword evidence="3 8" id="KW-0507">mRNA processing</keyword>
<dbReference type="InterPro" id="IPR034148">
    <property type="entry name" value="NCBP2_RRM"/>
</dbReference>
<evidence type="ECO:0000256" key="8">
    <source>
        <dbReference type="RuleBase" id="RU364036"/>
    </source>
</evidence>
<dbReference type="PROSITE" id="PS50102">
    <property type="entry name" value="RRM"/>
    <property type="match status" value="1"/>
</dbReference>
<dbReference type="EMBL" id="JBDODL010001976">
    <property type="protein sequence ID" value="MES1921945.1"/>
    <property type="molecule type" value="Genomic_DNA"/>
</dbReference>
<evidence type="ECO:0000256" key="1">
    <source>
        <dbReference type="ARBA" id="ARBA00004123"/>
    </source>
</evidence>
<keyword evidence="5 8" id="KW-0508">mRNA splicing</keyword>
<accession>A0ABV2AQK2</accession>
<feature type="compositionally biased region" description="Basic and acidic residues" evidence="9">
    <location>
        <begin position="131"/>
        <end position="144"/>
    </location>
</feature>
<evidence type="ECO:0000313" key="11">
    <source>
        <dbReference type="EMBL" id="MES1921945.1"/>
    </source>
</evidence>
<dbReference type="InterPro" id="IPR012677">
    <property type="entry name" value="Nucleotide-bd_a/b_plait_sf"/>
</dbReference>
<dbReference type="InterPro" id="IPR035979">
    <property type="entry name" value="RBD_domain_sf"/>
</dbReference>
<protein>
    <recommendedName>
        <fullName evidence="8">Nuclear cap-binding protein subunit 2</fullName>
    </recommendedName>
    <alternativeName>
        <fullName evidence="8">20 kDa nuclear cap-binding protein</fullName>
    </alternativeName>
</protein>
<dbReference type="Proteomes" id="UP001439008">
    <property type="component" value="Unassembled WGS sequence"/>
</dbReference>
<evidence type="ECO:0000256" key="4">
    <source>
        <dbReference type="ARBA" id="ARBA00022884"/>
    </source>
</evidence>
<evidence type="ECO:0000256" key="5">
    <source>
        <dbReference type="ARBA" id="ARBA00023187"/>
    </source>
</evidence>
<evidence type="ECO:0000313" key="12">
    <source>
        <dbReference type="Proteomes" id="UP001439008"/>
    </source>
</evidence>
<feature type="region of interest" description="Disordered" evidence="9">
    <location>
        <begin position="113"/>
        <end position="176"/>
    </location>
</feature>
<dbReference type="SUPFAM" id="SSF54928">
    <property type="entry name" value="RNA-binding domain, RBD"/>
    <property type="match status" value="1"/>
</dbReference>
<keyword evidence="4 7" id="KW-0694">RNA-binding</keyword>
<keyword evidence="12" id="KW-1185">Reference proteome</keyword>
<name>A0ABV2AQK2_9EUKA</name>
<evidence type="ECO:0000256" key="3">
    <source>
        <dbReference type="ARBA" id="ARBA00022664"/>
    </source>
</evidence>
<dbReference type="Pfam" id="PF00076">
    <property type="entry name" value="RRM_1"/>
    <property type="match status" value="1"/>
</dbReference>
<dbReference type="InterPro" id="IPR000504">
    <property type="entry name" value="RRM_dom"/>
</dbReference>